<dbReference type="CDD" id="cd00685">
    <property type="entry name" value="Trans_IPPS_HT"/>
    <property type="match status" value="1"/>
</dbReference>
<dbReference type="SFLD" id="SFLDS00005">
    <property type="entry name" value="Isoprenoid_Synthase_Type_I"/>
    <property type="match status" value="1"/>
</dbReference>
<keyword evidence="5" id="KW-0460">Magnesium</keyword>
<dbReference type="Gene3D" id="1.10.600.10">
    <property type="entry name" value="Farnesyl Diphosphate Synthase"/>
    <property type="match status" value="1"/>
</dbReference>
<keyword evidence="4" id="KW-0479">Metal-binding</keyword>
<dbReference type="SUPFAM" id="SSF48576">
    <property type="entry name" value="Terpenoid synthases"/>
    <property type="match status" value="1"/>
</dbReference>
<evidence type="ECO:0000256" key="4">
    <source>
        <dbReference type="ARBA" id="ARBA00022723"/>
    </source>
</evidence>
<dbReference type="PANTHER" id="PTHR12001:SF85">
    <property type="entry name" value="SHORT CHAIN ISOPRENYL DIPHOSPHATE SYNTHASE"/>
    <property type="match status" value="1"/>
</dbReference>
<evidence type="ECO:0000256" key="6">
    <source>
        <dbReference type="RuleBase" id="RU004466"/>
    </source>
</evidence>
<evidence type="ECO:0000256" key="2">
    <source>
        <dbReference type="ARBA" id="ARBA00006706"/>
    </source>
</evidence>
<name>A0A3A4ANY1_9ACTN</name>
<comment type="cofactor">
    <cofactor evidence="1">
        <name>Mg(2+)</name>
        <dbReference type="ChEBI" id="CHEBI:18420"/>
    </cofactor>
</comment>
<evidence type="ECO:0000256" key="1">
    <source>
        <dbReference type="ARBA" id="ARBA00001946"/>
    </source>
</evidence>
<dbReference type="GO" id="GO:0046872">
    <property type="term" value="F:metal ion binding"/>
    <property type="evidence" value="ECO:0007669"/>
    <property type="project" value="UniProtKB-KW"/>
</dbReference>
<keyword evidence="8" id="KW-1185">Reference proteome</keyword>
<dbReference type="InterPro" id="IPR033749">
    <property type="entry name" value="Polyprenyl_synt_CS"/>
</dbReference>
<evidence type="ECO:0000313" key="8">
    <source>
        <dbReference type="Proteomes" id="UP000265768"/>
    </source>
</evidence>
<dbReference type="PROSITE" id="PS00444">
    <property type="entry name" value="POLYPRENYL_SYNTHASE_2"/>
    <property type="match status" value="1"/>
</dbReference>
<dbReference type="InterPro" id="IPR000092">
    <property type="entry name" value="Polyprenyl_synt"/>
</dbReference>
<dbReference type="RefSeq" id="WP_119928061.1">
    <property type="nucleotide sequence ID" value="NZ_QZEY01000007.1"/>
</dbReference>
<evidence type="ECO:0000256" key="5">
    <source>
        <dbReference type="ARBA" id="ARBA00022842"/>
    </source>
</evidence>
<dbReference type="PROSITE" id="PS00723">
    <property type="entry name" value="POLYPRENYL_SYNTHASE_1"/>
    <property type="match status" value="1"/>
</dbReference>
<gene>
    <name evidence="7" type="ORF">D5H75_20275</name>
</gene>
<dbReference type="Proteomes" id="UP000265768">
    <property type="component" value="Unassembled WGS sequence"/>
</dbReference>
<organism evidence="7 8">
    <name type="scientific">Bailinhaonella thermotolerans</name>
    <dbReference type="NCBI Taxonomy" id="1070861"/>
    <lineage>
        <taxon>Bacteria</taxon>
        <taxon>Bacillati</taxon>
        <taxon>Actinomycetota</taxon>
        <taxon>Actinomycetes</taxon>
        <taxon>Streptosporangiales</taxon>
        <taxon>Streptosporangiaceae</taxon>
        <taxon>Bailinhaonella</taxon>
    </lineage>
</organism>
<comment type="similarity">
    <text evidence="2 6">Belongs to the FPP/GGPP synthase family.</text>
</comment>
<dbReference type="InterPro" id="IPR008949">
    <property type="entry name" value="Isoprenoid_synthase_dom_sf"/>
</dbReference>
<dbReference type="PANTHER" id="PTHR12001">
    <property type="entry name" value="GERANYLGERANYL PYROPHOSPHATE SYNTHASE"/>
    <property type="match status" value="1"/>
</dbReference>
<proteinExistence type="inferred from homology"/>
<keyword evidence="3 6" id="KW-0808">Transferase</keyword>
<dbReference type="Pfam" id="PF00348">
    <property type="entry name" value="polyprenyl_synt"/>
    <property type="match status" value="1"/>
</dbReference>
<dbReference type="GO" id="GO:0008299">
    <property type="term" value="P:isoprenoid biosynthetic process"/>
    <property type="evidence" value="ECO:0007669"/>
    <property type="project" value="InterPro"/>
</dbReference>
<protein>
    <submittedName>
        <fullName evidence="7">Polyprenyl synthetase family protein</fullName>
    </submittedName>
</protein>
<dbReference type="OrthoDB" id="4497239at2"/>
<dbReference type="AlphaFoldDB" id="A0A3A4ANY1"/>
<accession>A0A3A4ANY1</accession>
<dbReference type="EMBL" id="QZEY01000007">
    <property type="protein sequence ID" value="RJL31376.1"/>
    <property type="molecule type" value="Genomic_DNA"/>
</dbReference>
<evidence type="ECO:0000313" key="7">
    <source>
        <dbReference type="EMBL" id="RJL31376.1"/>
    </source>
</evidence>
<reference evidence="7 8" key="1">
    <citation type="submission" date="2018-09" db="EMBL/GenBank/DDBJ databases">
        <title>YIM 75507 draft genome.</title>
        <authorList>
            <person name="Tang S."/>
            <person name="Feng Y."/>
        </authorList>
    </citation>
    <scope>NUCLEOTIDE SEQUENCE [LARGE SCALE GENOMIC DNA]</scope>
    <source>
        <strain evidence="7 8">YIM 75507</strain>
    </source>
</reference>
<comment type="caution">
    <text evidence="7">The sequence shown here is derived from an EMBL/GenBank/DDBJ whole genome shotgun (WGS) entry which is preliminary data.</text>
</comment>
<sequence>MTGTGPLRDVRAEVDAALRAFMDLQLEAMGPGMDGWPDLAPMHAAAVDLLAEGKRLRPAFCYWGWRAAGGDRRPEIFAAAASLELLQGSALVHDDVMDGSDTRRGMPSAHRKFEALHRAAGWQGSPGRFGEGAAILLGDLFLVWSDQLFQGSGLPGEVLAAARPVFDRMRTELMCGQYLDLLEQAKGEAGTVESAYRVAVHKSARYSVERPLHIGLMLATAALGHKPEDWIDELCAAYGTNVGVAFQLRDDILGVFGDPAETGKPAGDDLREGKRTILIARALEAATPAQAATVRALLGDPALDVAGVETLREIIVETGALDAGERMIAGYLETALDGLAAAPITAEAREALHALAVAATSRRT</sequence>
<evidence type="ECO:0000256" key="3">
    <source>
        <dbReference type="ARBA" id="ARBA00022679"/>
    </source>
</evidence>
<dbReference type="GO" id="GO:0004659">
    <property type="term" value="F:prenyltransferase activity"/>
    <property type="evidence" value="ECO:0007669"/>
    <property type="project" value="InterPro"/>
</dbReference>